<evidence type="ECO:0000256" key="1">
    <source>
        <dbReference type="SAM" id="MobiDB-lite"/>
    </source>
</evidence>
<evidence type="ECO:0000259" key="2">
    <source>
        <dbReference type="Pfam" id="PF20415"/>
    </source>
</evidence>
<dbReference type="AlphaFoldDB" id="A0A8H5F077"/>
<gene>
    <name evidence="3" type="ORF">D9619_011013</name>
</gene>
<dbReference type="EMBL" id="JAACJJ010000030">
    <property type="protein sequence ID" value="KAF5318478.1"/>
    <property type="molecule type" value="Genomic_DNA"/>
</dbReference>
<accession>A0A8H5F077</accession>
<name>A0A8H5F077_9AGAR</name>
<dbReference type="Proteomes" id="UP000567179">
    <property type="component" value="Unassembled WGS sequence"/>
</dbReference>
<keyword evidence="4" id="KW-1185">Reference proteome</keyword>
<dbReference type="Pfam" id="PF20415">
    <property type="entry name" value="DUF6699"/>
    <property type="match status" value="1"/>
</dbReference>
<comment type="caution">
    <text evidence="3">The sequence shown here is derived from an EMBL/GenBank/DDBJ whole genome shotgun (WGS) entry which is preliminary data.</text>
</comment>
<sequence length="159" mass="17988">MATDPAFPVYDGPIRILFRDHPTWIIKLNSRIANGERVSVRAFLKHLYDFIHADMDQDQYSISTRTEDSHEVGRLPRMASPQPSFGMTPNYGPRVVDRRVTSTGAGRPRGMRRYDFLGGKRVFAGLMPPQHPQDGSAWYVVLAEANATPYAATYPSTRY</sequence>
<organism evidence="3 4">
    <name type="scientific">Psilocybe cf. subviscida</name>
    <dbReference type="NCBI Taxonomy" id="2480587"/>
    <lineage>
        <taxon>Eukaryota</taxon>
        <taxon>Fungi</taxon>
        <taxon>Dikarya</taxon>
        <taxon>Basidiomycota</taxon>
        <taxon>Agaricomycotina</taxon>
        <taxon>Agaricomycetes</taxon>
        <taxon>Agaricomycetidae</taxon>
        <taxon>Agaricales</taxon>
        <taxon>Agaricineae</taxon>
        <taxon>Strophariaceae</taxon>
        <taxon>Psilocybe</taxon>
    </lineage>
</organism>
<feature type="region of interest" description="Disordered" evidence="1">
    <location>
        <begin position="66"/>
        <end position="93"/>
    </location>
</feature>
<feature type="domain" description="DUF6699" evidence="2">
    <location>
        <begin position="2"/>
        <end position="130"/>
    </location>
</feature>
<evidence type="ECO:0000313" key="3">
    <source>
        <dbReference type="EMBL" id="KAF5318478.1"/>
    </source>
</evidence>
<protein>
    <recommendedName>
        <fullName evidence="2">DUF6699 domain-containing protein</fullName>
    </recommendedName>
</protein>
<evidence type="ECO:0000313" key="4">
    <source>
        <dbReference type="Proteomes" id="UP000567179"/>
    </source>
</evidence>
<proteinExistence type="predicted"/>
<dbReference type="InterPro" id="IPR046522">
    <property type="entry name" value="DUF6699"/>
</dbReference>
<reference evidence="3 4" key="1">
    <citation type="journal article" date="2020" name="ISME J.">
        <title>Uncovering the hidden diversity of litter-decomposition mechanisms in mushroom-forming fungi.</title>
        <authorList>
            <person name="Floudas D."/>
            <person name="Bentzer J."/>
            <person name="Ahren D."/>
            <person name="Johansson T."/>
            <person name="Persson P."/>
            <person name="Tunlid A."/>
        </authorList>
    </citation>
    <scope>NUCLEOTIDE SEQUENCE [LARGE SCALE GENOMIC DNA]</scope>
    <source>
        <strain evidence="3 4">CBS 101986</strain>
    </source>
</reference>